<dbReference type="Pfam" id="PF07729">
    <property type="entry name" value="FCD"/>
    <property type="match status" value="1"/>
</dbReference>
<dbReference type="Pfam" id="PF00392">
    <property type="entry name" value="GntR"/>
    <property type="match status" value="1"/>
</dbReference>
<dbReference type="SMART" id="SM00895">
    <property type="entry name" value="FCD"/>
    <property type="match status" value="1"/>
</dbReference>
<dbReference type="InterPro" id="IPR008920">
    <property type="entry name" value="TF_FadR/GntR_C"/>
</dbReference>
<keyword evidence="3" id="KW-0804">Transcription</keyword>
<keyword evidence="1" id="KW-0805">Transcription regulation</keyword>
<dbReference type="PANTHER" id="PTHR43537">
    <property type="entry name" value="TRANSCRIPTIONAL REGULATOR, GNTR FAMILY"/>
    <property type="match status" value="1"/>
</dbReference>
<dbReference type="CDD" id="cd07377">
    <property type="entry name" value="WHTH_GntR"/>
    <property type="match status" value="1"/>
</dbReference>
<dbReference type="InterPro" id="IPR000524">
    <property type="entry name" value="Tscrpt_reg_HTH_GntR"/>
</dbReference>
<dbReference type="Gene3D" id="1.20.120.530">
    <property type="entry name" value="GntR ligand-binding domain-like"/>
    <property type="match status" value="1"/>
</dbReference>
<dbReference type="SUPFAM" id="SSF48008">
    <property type="entry name" value="GntR ligand-binding domain-like"/>
    <property type="match status" value="1"/>
</dbReference>
<evidence type="ECO:0000256" key="1">
    <source>
        <dbReference type="ARBA" id="ARBA00023015"/>
    </source>
</evidence>
<dbReference type="InterPro" id="IPR011711">
    <property type="entry name" value="GntR_C"/>
</dbReference>
<comment type="caution">
    <text evidence="5">The sequence shown here is derived from an EMBL/GenBank/DDBJ whole genome shotgun (WGS) entry which is preliminary data.</text>
</comment>
<dbReference type="SMART" id="SM00345">
    <property type="entry name" value="HTH_GNTR"/>
    <property type="match status" value="1"/>
</dbReference>
<dbReference type="InterPro" id="IPR036388">
    <property type="entry name" value="WH-like_DNA-bd_sf"/>
</dbReference>
<dbReference type="Proteomes" id="UP001597351">
    <property type="component" value="Unassembled WGS sequence"/>
</dbReference>
<dbReference type="PROSITE" id="PS50949">
    <property type="entry name" value="HTH_GNTR"/>
    <property type="match status" value="1"/>
</dbReference>
<proteinExistence type="predicted"/>
<keyword evidence="6" id="KW-1185">Reference proteome</keyword>
<accession>A0ABW4TJ45</accession>
<dbReference type="InterPro" id="IPR036390">
    <property type="entry name" value="WH_DNA-bd_sf"/>
</dbReference>
<name>A0ABW4TJ45_9ACTN</name>
<evidence type="ECO:0000256" key="2">
    <source>
        <dbReference type="ARBA" id="ARBA00023125"/>
    </source>
</evidence>
<dbReference type="SUPFAM" id="SSF46785">
    <property type="entry name" value="Winged helix' DNA-binding domain"/>
    <property type="match status" value="1"/>
</dbReference>
<dbReference type="Gene3D" id="1.10.10.10">
    <property type="entry name" value="Winged helix-like DNA-binding domain superfamily/Winged helix DNA-binding domain"/>
    <property type="match status" value="1"/>
</dbReference>
<feature type="domain" description="HTH gntR-type" evidence="4">
    <location>
        <begin position="12"/>
        <end position="79"/>
    </location>
</feature>
<evidence type="ECO:0000259" key="4">
    <source>
        <dbReference type="PROSITE" id="PS50949"/>
    </source>
</evidence>
<evidence type="ECO:0000313" key="5">
    <source>
        <dbReference type="EMBL" id="MFD1946682.1"/>
    </source>
</evidence>
<dbReference type="PANTHER" id="PTHR43537:SF24">
    <property type="entry name" value="GLUCONATE OPERON TRANSCRIPTIONAL REPRESSOR"/>
    <property type="match status" value="1"/>
</dbReference>
<organism evidence="5 6">
    <name type="scientific">Nocardioides aestuarii</name>
    <dbReference type="NCBI Taxonomy" id="252231"/>
    <lineage>
        <taxon>Bacteria</taxon>
        <taxon>Bacillati</taxon>
        <taxon>Actinomycetota</taxon>
        <taxon>Actinomycetes</taxon>
        <taxon>Propionibacteriales</taxon>
        <taxon>Nocardioidaceae</taxon>
        <taxon>Nocardioides</taxon>
    </lineage>
</organism>
<dbReference type="EMBL" id="JBHUGD010000003">
    <property type="protein sequence ID" value="MFD1946682.1"/>
    <property type="molecule type" value="Genomic_DNA"/>
</dbReference>
<reference evidence="6" key="1">
    <citation type="journal article" date="2019" name="Int. J. Syst. Evol. Microbiol.">
        <title>The Global Catalogue of Microorganisms (GCM) 10K type strain sequencing project: providing services to taxonomists for standard genome sequencing and annotation.</title>
        <authorList>
            <consortium name="The Broad Institute Genomics Platform"/>
            <consortium name="The Broad Institute Genome Sequencing Center for Infectious Disease"/>
            <person name="Wu L."/>
            <person name="Ma J."/>
        </authorList>
    </citation>
    <scope>NUCLEOTIDE SEQUENCE [LARGE SCALE GENOMIC DNA]</scope>
    <source>
        <strain evidence="6">CGMCC 1.12477</strain>
    </source>
</reference>
<gene>
    <name evidence="5" type="ORF">ACFSDE_07760</name>
</gene>
<dbReference type="RefSeq" id="WP_343917062.1">
    <property type="nucleotide sequence ID" value="NZ_BAAAJT010000002.1"/>
</dbReference>
<keyword evidence="2" id="KW-0238">DNA-binding</keyword>
<protein>
    <submittedName>
        <fullName evidence="5">GntR family transcriptional regulator</fullName>
    </submittedName>
</protein>
<evidence type="ECO:0000313" key="6">
    <source>
        <dbReference type="Proteomes" id="UP001597351"/>
    </source>
</evidence>
<evidence type="ECO:0000256" key="3">
    <source>
        <dbReference type="ARBA" id="ARBA00023163"/>
    </source>
</evidence>
<sequence length="222" mass="25433">MSSDETPPETSGIGSTRVAAYLREAILGGDLRPGDRIRQEEVAARLGASRLPVREALRMLESEGLTEHEPHKGARVTSLTQHEVDVIYRMRERLEPLALTESLPLLTDADHEQLEEVQQRIEDNTDLEKFLDLDREFHMLTYSGCSIDPLMSNVTRLWNSTQHYRRSFVALGGRSRMWVVNSEHRLILDAVVRRDADDGERYLGGHIRRTRIELGRHPEVFP</sequence>